<protein>
    <submittedName>
        <fullName evidence="2">Uncharacterized protein</fullName>
    </submittedName>
</protein>
<dbReference type="GeneID" id="7828610"/>
<feature type="compositionally biased region" description="Polar residues" evidence="1">
    <location>
        <begin position="83"/>
        <end position="92"/>
    </location>
</feature>
<dbReference type="Proteomes" id="UP000009168">
    <property type="component" value="Unassembled WGS sequence"/>
</dbReference>
<name>I7M4D2_TETTS</name>
<accession>I7M4D2</accession>
<dbReference type="EMBL" id="GG662299">
    <property type="protein sequence ID" value="EAS06254.1"/>
    <property type="molecule type" value="Genomic_DNA"/>
</dbReference>
<organism evidence="2 3">
    <name type="scientific">Tetrahymena thermophila (strain SB210)</name>
    <dbReference type="NCBI Taxonomy" id="312017"/>
    <lineage>
        <taxon>Eukaryota</taxon>
        <taxon>Sar</taxon>
        <taxon>Alveolata</taxon>
        <taxon>Ciliophora</taxon>
        <taxon>Intramacronucleata</taxon>
        <taxon>Oligohymenophorea</taxon>
        <taxon>Hymenostomatida</taxon>
        <taxon>Tetrahymenina</taxon>
        <taxon>Tetrahymenidae</taxon>
        <taxon>Tetrahymena</taxon>
    </lineage>
</organism>
<dbReference type="RefSeq" id="XP_001026499.1">
    <property type="nucleotide sequence ID" value="XM_001026499.1"/>
</dbReference>
<dbReference type="KEGG" id="tet:TTHERM_00327360"/>
<proteinExistence type="predicted"/>
<gene>
    <name evidence="2" type="ORF">TTHERM_00327360</name>
</gene>
<dbReference type="AlphaFoldDB" id="I7M4D2"/>
<dbReference type="InParanoid" id="I7M4D2"/>
<keyword evidence="3" id="KW-1185">Reference proteome</keyword>
<evidence type="ECO:0000313" key="3">
    <source>
        <dbReference type="Proteomes" id="UP000009168"/>
    </source>
</evidence>
<sequence>MSKNYEKIMKSYSLIKCFWVDKKIVMQEYQLNLTCLQDIHEIKVDQNFSKYHSNINLSLFKIQIKESNKKERRRENKQIEKVLQNSMSQEQINTERRIQRQKQTNLECE</sequence>
<evidence type="ECO:0000256" key="1">
    <source>
        <dbReference type="SAM" id="MobiDB-lite"/>
    </source>
</evidence>
<dbReference type="HOGENOM" id="CLU_2189253_0_0_1"/>
<feature type="region of interest" description="Disordered" evidence="1">
    <location>
        <begin position="81"/>
        <end position="109"/>
    </location>
</feature>
<evidence type="ECO:0000313" key="2">
    <source>
        <dbReference type="EMBL" id="EAS06254.1"/>
    </source>
</evidence>
<reference evidence="3" key="1">
    <citation type="journal article" date="2006" name="PLoS Biol.">
        <title>Macronuclear genome sequence of the ciliate Tetrahymena thermophila, a model eukaryote.</title>
        <authorList>
            <person name="Eisen J.A."/>
            <person name="Coyne R.S."/>
            <person name="Wu M."/>
            <person name="Wu D."/>
            <person name="Thiagarajan M."/>
            <person name="Wortman J.R."/>
            <person name="Badger J.H."/>
            <person name="Ren Q."/>
            <person name="Amedeo P."/>
            <person name="Jones K.M."/>
            <person name="Tallon L.J."/>
            <person name="Delcher A.L."/>
            <person name="Salzberg S.L."/>
            <person name="Silva J.C."/>
            <person name="Haas B.J."/>
            <person name="Majoros W.H."/>
            <person name="Farzad M."/>
            <person name="Carlton J.M."/>
            <person name="Smith R.K. Jr."/>
            <person name="Garg J."/>
            <person name="Pearlman R.E."/>
            <person name="Karrer K.M."/>
            <person name="Sun L."/>
            <person name="Manning G."/>
            <person name="Elde N.C."/>
            <person name="Turkewitz A.P."/>
            <person name="Asai D.J."/>
            <person name="Wilkes D.E."/>
            <person name="Wang Y."/>
            <person name="Cai H."/>
            <person name="Collins K."/>
            <person name="Stewart B.A."/>
            <person name="Lee S.R."/>
            <person name="Wilamowska K."/>
            <person name="Weinberg Z."/>
            <person name="Ruzzo W.L."/>
            <person name="Wloga D."/>
            <person name="Gaertig J."/>
            <person name="Frankel J."/>
            <person name="Tsao C.-C."/>
            <person name="Gorovsky M.A."/>
            <person name="Keeling P.J."/>
            <person name="Waller R.F."/>
            <person name="Patron N.J."/>
            <person name="Cherry J.M."/>
            <person name="Stover N.A."/>
            <person name="Krieger C.J."/>
            <person name="del Toro C."/>
            <person name="Ryder H.F."/>
            <person name="Williamson S.C."/>
            <person name="Barbeau R.A."/>
            <person name="Hamilton E.P."/>
            <person name="Orias E."/>
        </authorList>
    </citation>
    <scope>NUCLEOTIDE SEQUENCE [LARGE SCALE GENOMIC DNA]</scope>
    <source>
        <strain evidence="3">SB210</strain>
    </source>
</reference>